<evidence type="ECO:0000256" key="2">
    <source>
        <dbReference type="ARBA" id="ARBA00009530"/>
    </source>
</evidence>
<evidence type="ECO:0000256" key="4">
    <source>
        <dbReference type="ARBA" id="ARBA00022989"/>
    </source>
</evidence>
<evidence type="ECO:0000313" key="7">
    <source>
        <dbReference type="EMBL" id="MBD2842029.1"/>
    </source>
</evidence>
<keyword evidence="3 6" id="KW-0812">Transmembrane</keyword>
<evidence type="ECO:0000313" key="8">
    <source>
        <dbReference type="Proteomes" id="UP000635384"/>
    </source>
</evidence>
<comment type="similarity">
    <text evidence="2">Belongs to the UPF0057 (PMP3) family.</text>
</comment>
<proteinExistence type="inferred from homology"/>
<feature type="transmembrane region" description="Helical" evidence="6">
    <location>
        <begin position="29"/>
        <end position="53"/>
    </location>
</feature>
<dbReference type="Pfam" id="PF01679">
    <property type="entry name" value="Pmp3"/>
    <property type="match status" value="1"/>
</dbReference>
<evidence type="ECO:0000256" key="1">
    <source>
        <dbReference type="ARBA" id="ARBA00004370"/>
    </source>
</evidence>
<accession>A0ABR8KUC4</accession>
<keyword evidence="5 6" id="KW-0472">Membrane</keyword>
<reference evidence="7 8" key="1">
    <citation type="submission" date="2020-09" db="EMBL/GenBank/DDBJ databases">
        <authorList>
            <person name="Yoon J.-W."/>
        </authorList>
    </citation>
    <scope>NUCLEOTIDE SEQUENCE [LARGE SCALE GENOMIC DNA]</scope>
    <source>
        <strain evidence="7 8">KMU-140</strain>
    </source>
</reference>
<gene>
    <name evidence="7" type="ORF">IB285_07130</name>
</gene>
<comment type="caution">
    <text evidence="7">The sequence shown here is derived from an EMBL/GenBank/DDBJ whole genome shotgun (WGS) entry which is preliminary data.</text>
</comment>
<evidence type="ECO:0000256" key="5">
    <source>
        <dbReference type="ARBA" id="ARBA00023136"/>
    </source>
</evidence>
<dbReference type="PROSITE" id="PS01309">
    <property type="entry name" value="UPF0057"/>
    <property type="match status" value="1"/>
</dbReference>
<comment type="subcellular location">
    <subcellularLocation>
        <location evidence="1">Membrane</location>
    </subcellularLocation>
</comment>
<keyword evidence="4 6" id="KW-1133">Transmembrane helix</keyword>
<organism evidence="7 8">
    <name type="scientific">Erythrobacter rubeus</name>
    <dbReference type="NCBI Taxonomy" id="2760803"/>
    <lineage>
        <taxon>Bacteria</taxon>
        <taxon>Pseudomonadati</taxon>
        <taxon>Pseudomonadota</taxon>
        <taxon>Alphaproteobacteria</taxon>
        <taxon>Sphingomonadales</taxon>
        <taxon>Erythrobacteraceae</taxon>
        <taxon>Erythrobacter/Porphyrobacter group</taxon>
        <taxon>Erythrobacter</taxon>
    </lineage>
</organism>
<keyword evidence="8" id="KW-1185">Reference proteome</keyword>
<dbReference type="PANTHER" id="PTHR21659">
    <property type="entry name" value="HYDROPHOBIC PROTEIN RCI2 LOW TEMPERATURE AND SALT RESPONSIVE PROTEIN LTI6 -RELATED"/>
    <property type="match status" value="1"/>
</dbReference>
<sequence>MLELIALIATILLPPLGVALKKGLGTDFIINLILTLLFFIPGLIHAVYVNYIAGGTRAIA</sequence>
<evidence type="ECO:0000256" key="3">
    <source>
        <dbReference type="ARBA" id="ARBA00022692"/>
    </source>
</evidence>
<dbReference type="RefSeq" id="WP_190787524.1">
    <property type="nucleotide sequence ID" value="NZ_JACXLC010000001.1"/>
</dbReference>
<dbReference type="InterPro" id="IPR000612">
    <property type="entry name" value="PMP3"/>
</dbReference>
<dbReference type="PANTHER" id="PTHR21659:SF42">
    <property type="entry name" value="UPF0057 MEMBRANE PROTEIN ZK632.10-RELATED"/>
    <property type="match status" value="1"/>
</dbReference>
<dbReference type="EMBL" id="JACXLC010000001">
    <property type="protein sequence ID" value="MBD2842029.1"/>
    <property type="molecule type" value="Genomic_DNA"/>
</dbReference>
<name>A0ABR8KUC4_9SPHN</name>
<evidence type="ECO:0000256" key="6">
    <source>
        <dbReference type="SAM" id="Phobius"/>
    </source>
</evidence>
<dbReference type="Proteomes" id="UP000635384">
    <property type="component" value="Unassembled WGS sequence"/>
</dbReference>
<protein>
    <submittedName>
        <fullName evidence="7">YqaE/Pmp3 family membrane protein</fullName>
    </submittedName>
</protein>